<accession>A0ABP4XBK5</accession>
<sequence length="81" mass="8671">MGVTTPVPRFGRSVKAPRHPTGVPGLEVVMMVAPHPAAPPRLRMMCALELDEYPRHGGRDALIAFGALLGFILALIFVLVA</sequence>
<keyword evidence="1" id="KW-0812">Transmembrane</keyword>
<proteinExistence type="predicted"/>
<evidence type="ECO:0000313" key="2">
    <source>
        <dbReference type="EMBL" id="GAA1776442.1"/>
    </source>
</evidence>
<name>A0ABP4XBK5_9MICO</name>
<evidence type="ECO:0000256" key="1">
    <source>
        <dbReference type="SAM" id="Phobius"/>
    </source>
</evidence>
<keyword evidence="3" id="KW-1185">Reference proteome</keyword>
<reference evidence="3" key="1">
    <citation type="journal article" date="2019" name="Int. J. Syst. Evol. Microbiol.">
        <title>The Global Catalogue of Microorganisms (GCM) 10K type strain sequencing project: providing services to taxonomists for standard genome sequencing and annotation.</title>
        <authorList>
            <consortium name="The Broad Institute Genomics Platform"/>
            <consortium name="The Broad Institute Genome Sequencing Center for Infectious Disease"/>
            <person name="Wu L."/>
            <person name="Ma J."/>
        </authorList>
    </citation>
    <scope>NUCLEOTIDE SEQUENCE [LARGE SCALE GENOMIC DNA]</scope>
    <source>
        <strain evidence="3">JCM 15591</strain>
    </source>
</reference>
<dbReference type="EMBL" id="BAAAPN010000105">
    <property type="protein sequence ID" value="GAA1776442.1"/>
    <property type="molecule type" value="Genomic_DNA"/>
</dbReference>
<keyword evidence="1" id="KW-1133">Transmembrane helix</keyword>
<gene>
    <name evidence="2" type="ORF">GCM10009810_36940</name>
</gene>
<keyword evidence="1" id="KW-0472">Membrane</keyword>
<dbReference type="RefSeq" id="WP_344069211.1">
    <property type="nucleotide sequence ID" value="NZ_BAAAPN010000105.1"/>
</dbReference>
<organism evidence="2 3">
    <name type="scientific">Nostocoides vanveenii</name>
    <dbReference type="NCBI Taxonomy" id="330835"/>
    <lineage>
        <taxon>Bacteria</taxon>
        <taxon>Bacillati</taxon>
        <taxon>Actinomycetota</taxon>
        <taxon>Actinomycetes</taxon>
        <taxon>Micrococcales</taxon>
        <taxon>Intrasporangiaceae</taxon>
        <taxon>Nostocoides</taxon>
    </lineage>
</organism>
<protein>
    <submittedName>
        <fullName evidence="2">Uncharacterized protein</fullName>
    </submittedName>
</protein>
<comment type="caution">
    <text evidence="2">The sequence shown here is derived from an EMBL/GenBank/DDBJ whole genome shotgun (WGS) entry which is preliminary data.</text>
</comment>
<feature type="transmembrane region" description="Helical" evidence="1">
    <location>
        <begin position="61"/>
        <end position="80"/>
    </location>
</feature>
<dbReference type="Proteomes" id="UP001501475">
    <property type="component" value="Unassembled WGS sequence"/>
</dbReference>
<evidence type="ECO:0000313" key="3">
    <source>
        <dbReference type="Proteomes" id="UP001501475"/>
    </source>
</evidence>